<dbReference type="PROSITE" id="PS50089">
    <property type="entry name" value="ZF_RING_2"/>
    <property type="match status" value="1"/>
</dbReference>
<dbReference type="GO" id="GO:0008270">
    <property type="term" value="F:zinc ion binding"/>
    <property type="evidence" value="ECO:0007669"/>
    <property type="project" value="UniProtKB-KW"/>
</dbReference>
<dbReference type="InterPro" id="IPR013083">
    <property type="entry name" value="Znf_RING/FYVE/PHD"/>
</dbReference>
<dbReference type="SUPFAM" id="SSF53300">
    <property type="entry name" value="vWA-like"/>
    <property type="match status" value="1"/>
</dbReference>
<dbReference type="InterPro" id="IPR010734">
    <property type="entry name" value="Copine_C"/>
</dbReference>
<feature type="compositionally biased region" description="Low complexity" evidence="2">
    <location>
        <begin position="336"/>
        <end position="347"/>
    </location>
</feature>
<dbReference type="AlphaFoldDB" id="A0A4S4DBT3"/>
<evidence type="ECO:0000313" key="4">
    <source>
        <dbReference type="EMBL" id="THG00050.1"/>
    </source>
</evidence>
<name>A0A4S4DBT3_CAMSN</name>
<dbReference type="Proteomes" id="UP000306102">
    <property type="component" value="Unassembled WGS sequence"/>
</dbReference>
<evidence type="ECO:0000259" key="3">
    <source>
        <dbReference type="PROSITE" id="PS50089"/>
    </source>
</evidence>
<protein>
    <recommendedName>
        <fullName evidence="3">RING-type domain-containing protein</fullName>
    </recommendedName>
</protein>
<dbReference type="GO" id="GO:0016567">
    <property type="term" value="P:protein ubiquitination"/>
    <property type="evidence" value="ECO:0007669"/>
    <property type="project" value="TreeGrafter"/>
</dbReference>
<keyword evidence="5" id="KW-1185">Reference proteome</keyword>
<dbReference type="Pfam" id="PF07002">
    <property type="entry name" value="Copine"/>
    <property type="match status" value="1"/>
</dbReference>
<dbReference type="GO" id="GO:0004842">
    <property type="term" value="F:ubiquitin-protein transferase activity"/>
    <property type="evidence" value="ECO:0007669"/>
    <property type="project" value="TreeGrafter"/>
</dbReference>
<evidence type="ECO:0000313" key="5">
    <source>
        <dbReference type="Proteomes" id="UP000306102"/>
    </source>
</evidence>
<feature type="region of interest" description="Disordered" evidence="2">
    <location>
        <begin position="308"/>
        <end position="349"/>
    </location>
</feature>
<dbReference type="Gene3D" id="3.30.40.10">
    <property type="entry name" value="Zinc/RING finger domain, C3HC4 (zinc finger)"/>
    <property type="match status" value="1"/>
</dbReference>
<dbReference type="PANTHER" id="PTHR45751">
    <property type="entry name" value="COPINE FAMILY PROTEIN 1"/>
    <property type="match status" value="1"/>
</dbReference>
<dbReference type="PANTHER" id="PTHR45751:SF38">
    <property type="entry name" value="E3 UBIQUITIN-PROTEIN LIGASE RGLG5-LIKE"/>
    <property type="match status" value="1"/>
</dbReference>
<keyword evidence="1" id="KW-0479">Metal-binding</keyword>
<dbReference type="InterPro" id="IPR001841">
    <property type="entry name" value="Znf_RING"/>
</dbReference>
<dbReference type="Pfam" id="PF13920">
    <property type="entry name" value="zf-C3HC4_3"/>
    <property type="match status" value="1"/>
</dbReference>
<evidence type="ECO:0000256" key="1">
    <source>
        <dbReference type="PROSITE-ProRule" id="PRU00175"/>
    </source>
</evidence>
<dbReference type="STRING" id="542762.A0A4S4DBT3"/>
<gene>
    <name evidence="4" type="ORF">TEA_018111</name>
</gene>
<proteinExistence type="predicted"/>
<dbReference type="InterPro" id="IPR052079">
    <property type="entry name" value="E3_ligase/Copine_domain"/>
</dbReference>
<dbReference type="GO" id="GO:0005634">
    <property type="term" value="C:nucleus"/>
    <property type="evidence" value="ECO:0007669"/>
    <property type="project" value="TreeGrafter"/>
</dbReference>
<sequence length="395" mass="43478">MGCISSKRARTRFHYTAQPNVAYVTSRPTHSSGGQPSESERMSENNFNNIDEVTRALALNGLETANLIVGIDFTRSNNWTGGTSFQGRSLHHIGDEQNPYEQAISIIGRTLSGFHDNNLIPCFGFGDASTLDRDIFSFYPDKRLCNGFEEVLTRQTSFAPIIEMAITIAEQSDRQYYVLLIIADGPVTGDARLSRQSPQVEETINAIVKAREHPLSIIVVGVGDGPWDMMKNFLNDVLVHDSFKFQASIKIMSKSMDISKKEAAFAVAALRGIPSQYKSTLNLKPRFYMNIISSSGVVTRLGAIDRVPLPPPPISEHPQPSSCRPGKPDFDGHNVTAETSQSASSTSDDNVCSICFINPKNMAFGCGHQTCGNCEENLQLCPICQSTIQTRIKLY</sequence>
<accession>A0A4S4DBT3</accession>
<comment type="caution">
    <text evidence="4">The sequence shown here is derived from an EMBL/GenBank/DDBJ whole genome shotgun (WGS) entry which is preliminary data.</text>
</comment>
<feature type="domain" description="RING-type" evidence="3">
    <location>
        <begin position="352"/>
        <end position="385"/>
    </location>
</feature>
<reference evidence="4 5" key="1">
    <citation type="journal article" date="2018" name="Proc. Natl. Acad. Sci. U.S.A.">
        <title>Draft genome sequence of Camellia sinensis var. sinensis provides insights into the evolution of the tea genome and tea quality.</title>
        <authorList>
            <person name="Wei C."/>
            <person name="Yang H."/>
            <person name="Wang S."/>
            <person name="Zhao J."/>
            <person name="Liu C."/>
            <person name="Gao L."/>
            <person name="Xia E."/>
            <person name="Lu Y."/>
            <person name="Tai Y."/>
            <person name="She G."/>
            <person name="Sun J."/>
            <person name="Cao H."/>
            <person name="Tong W."/>
            <person name="Gao Q."/>
            <person name="Li Y."/>
            <person name="Deng W."/>
            <person name="Jiang X."/>
            <person name="Wang W."/>
            <person name="Chen Q."/>
            <person name="Zhang S."/>
            <person name="Li H."/>
            <person name="Wu J."/>
            <person name="Wang P."/>
            <person name="Li P."/>
            <person name="Shi C."/>
            <person name="Zheng F."/>
            <person name="Jian J."/>
            <person name="Huang B."/>
            <person name="Shan D."/>
            <person name="Shi M."/>
            <person name="Fang C."/>
            <person name="Yue Y."/>
            <person name="Li F."/>
            <person name="Li D."/>
            <person name="Wei S."/>
            <person name="Han B."/>
            <person name="Jiang C."/>
            <person name="Yin Y."/>
            <person name="Xia T."/>
            <person name="Zhang Z."/>
            <person name="Bennetzen J.L."/>
            <person name="Zhao S."/>
            <person name="Wan X."/>
        </authorList>
    </citation>
    <scope>NUCLEOTIDE SEQUENCE [LARGE SCALE GENOMIC DNA]</scope>
    <source>
        <strain evidence="5">cv. Shuchazao</strain>
        <tissue evidence="4">Leaf</tissue>
    </source>
</reference>
<dbReference type="SUPFAM" id="SSF57850">
    <property type="entry name" value="RING/U-box"/>
    <property type="match status" value="1"/>
</dbReference>
<keyword evidence="1" id="KW-0862">Zinc</keyword>
<keyword evidence="1" id="KW-0863">Zinc-finger</keyword>
<dbReference type="EMBL" id="SDRB02011803">
    <property type="protein sequence ID" value="THG00050.1"/>
    <property type="molecule type" value="Genomic_DNA"/>
</dbReference>
<dbReference type="InterPro" id="IPR036465">
    <property type="entry name" value="vWFA_dom_sf"/>
</dbReference>
<organism evidence="4 5">
    <name type="scientific">Camellia sinensis var. sinensis</name>
    <name type="common">China tea</name>
    <dbReference type="NCBI Taxonomy" id="542762"/>
    <lineage>
        <taxon>Eukaryota</taxon>
        <taxon>Viridiplantae</taxon>
        <taxon>Streptophyta</taxon>
        <taxon>Embryophyta</taxon>
        <taxon>Tracheophyta</taxon>
        <taxon>Spermatophyta</taxon>
        <taxon>Magnoliopsida</taxon>
        <taxon>eudicotyledons</taxon>
        <taxon>Gunneridae</taxon>
        <taxon>Pentapetalae</taxon>
        <taxon>asterids</taxon>
        <taxon>Ericales</taxon>
        <taxon>Theaceae</taxon>
        <taxon>Camellia</taxon>
    </lineage>
</organism>
<evidence type="ECO:0000256" key="2">
    <source>
        <dbReference type="SAM" id="MobiDB-lite"/>
    </source>
</evidence>